<reference evidence="1 2" key="1">
    <citation type="submission" date="2024-02" db="EMBL/GenBank/DDBJ databases">
        <title>de novo genome assembly of Solanum bulbocastanum strain 11H21.</title>
        <authorList>
            <person name="Hosaka A.J."/>
        </authorList>
    </citation>
    <scope>NUCLEOTIDE SEQUENCE [LARGE SCALE GENOMIC DNA]</scope>
    <source>
        <tissue evidence="1">Young leaves</tissue>
    </source>
</reference>
<organism evidence="1 2">
    <name type="scientific">Solanum bulbocastanum</name>
    <name type="common">Wild potato</name>
    <dbReference type="NCBI Taxonomy" id="147425"/>
    <lineage>
        <taxon>Eukaryota</taxon>
        <taxon>Viridiplantae</taxon>
        <taxon>Streptophyta</taxon>
        <taxon>Embryophyta</taxon>
        <taxon>Tracheophyta</taxon>
        <taxon>Spermatophyta</taxon>
        <taxon>Magnoliopsida</taxon>
        <taxon>eudicotyledons</taxon>
        <taxon>Gunneridae</taxon>
        <taxon>Pentapetalae</taxon>
        <taxon>asterids</taxon>
        <taxon>lamiids</taxon>
        <taxon>Solanales</taxon>
        <taxon>Solanaceae</taxon>
        <taxon>Solanoideae</taxon>
        <taxon>Solaneae</taxon>
        <taxon>Solanum</taxon>
    </lineage>
</organism>
<gene>
    <name evidence="1" type="ORF">RDI58_013341</name>
</gene>
<comment type="caution">
    <text evidence="1">The sequence shown here is derived from an EMBL/GenBank/DDBJ whole genome shotgun (WGS) entry which is preliminary data.</text>
</comment>
<dbReference type="EMBL" id="JBANQN010000005">
    <property type="protein sequence ID" value="KAK6789541.1"/>
    <property type="molecule type" value="Genomic_DNA"/>
</dbReference>
<name>A0AAN8TQ14_SOLBU</name>
<dbReference type="PANTHER" id="PTHR37754:SF4">
    <property type="entry name" value="EF-HAND DOMAIN-CONTAINING PROTEIN"/>
    <property type="match status" value="1"/>
</dbReference>
<dbReference type="AlphaFoldDB" id="A0AAN8TQ14"/>
<evidence type="ECO:0000313" key="2">
    <source>
        <dbReference type="Proteomes" id="UP001371456"/>
    </source>
</evidence>
<dbReference type="Proteomes" id="UP001371456">
    <property type="component" value="Unassembled WGS sequence"/>
</dbReference>
<proteinExistence type="predicted"/>
<accession>A0AAN8TQ14</accession>
<dbReference type="PANTHER" id="PTHR37754">
    <property type="entry name" value="CALCIUM ION-BINDING PROTEIN"/>
    <property type="match status" value="1"/>
</dbReference>
<sequence>MDATILLSNSLRSWKDGSHSAKIQSKTLLLKYKTPHLPDSSKQWREIQIQKITDKVFDSVRIDSGRENLKLEDLYIDVLLVFNDINKRLSGHHFDPPTKLQVRALMQGLLITLAVAPTITVLTKRSTEGVLHIGKVVQKMSNSVYASLLPVPCHPMPQSTTMLKDGAKQL</sequence>
<protein>
    <submittedName>
        <fullName evidence="1">Uncharacterized protein</fullName>
    </submittedName>
</protein>
<evidence type="ECO:0000313" key="1">
    <source>
        <dbReference type="EMBL" id="KAK6789541.1"/>
    </source>
</evidence>
<keyword evidence="2" id="KW-1185">Reference proteome</keyword>